<evidence type="ECO:0000313" key="1">
    <source>
        <dbReference type="EMBL" id="GMN53419.1"/>
    </source>
</evidence>
<evidence type="ECO:0000313" key="2">
    <source>
        <dbReference type="Proteomes" id="UP001187192"/>
    </source>
</evidence>
<comment type="caution">
    <text evidence="1">The sequence shown here is derived from an EMBL/GenBank/DDBJ whole genome shotgun (WGS) entry which is preliminary data.</text>
</comment>
<dbReference type="Proteomes" id="UP001187192">
    <property type="component" value="Unassembled WGS sequence"/>
</dbReference>
<proteinExistence type="predicted"/>
<keyword evidence="2" id="KW-1185">Reference proteome</keyword>
<name>A0AA88AIV1_FICCA</name>
<protein>
    <submittedName>
        <fullName evidence="1">Uncharacterized protein</fullName>
    </submittedName>
</protein>
<accession>A0AA88AIV1</accession>
<dbReference type="AlphaFoldDB" id="A0AA88AIV1"/>
<gene>
    <name evidence="1" type="ORF">TIFTF001_022559</name>
</gene>
<reference evidence="1" key="1">
    <citation type="submission" date="2023-07" db="EMBL/GenBank/DDBJ databases">
        <title>draft genome sequence of fig (Ficus carica).</title>
        <authorList>
            <person name="Takahashi T."/>
            <person name="Nishimura K."/>
        </authorList>
    </citation>
    <scope>NUCLEOTIDE SEQUENCE</scope>
</reference>
<sequence length="91" mass="10105">MAFITFRCKCHHEGSKPVGRKLPDASELANLCVLKSFALRIRLSLSNAETVRLHLEELVAIERHNDGLYNLFADQREDVIASGKTKGGLLA</sequence>
<organism evidence="1 2">
    <name type="scientific">Ficus carica</name>
    <name type="common">Common fig</name>
    <dbReference type="NCBI Taxonomy" id="3494"/>
    <lineage>
        <taxon>Eukaryota</taxon>
        <taxon>Viridiplantae</taxon>
        <taxon>Streptophyta</taxon>
        <taxon>Embryophyta</taxon>
        <taxon>Tracheophyta</taxon>
        <taxon>Spermatophyta</taxon>
        <taxon>Magnoliopsida</taxon>
        <taxon>eudicotyledons</taxon>
        <taxon>Gunneridae</taxon>
        <taxon>Pentapetalae</taxon>
        <taxon>rosids</taxon>
        <taxon>fabids</taxon>
        <taxon>Rosales</taxon>
        <taxon>Moraceae</taxon>
        <taxon>Ficeae</taxon>
        <taxon>Ficus</taxon>
    </lineage>
</organism>
<dbReference type="EMBL" id="BTGU01000046">
    <property type="protein sequence ID" value="GMN53419.1"/>
    <property type="molecule type" value="Genomic_DNA"/>
</dbReference>